<evidence type="ECO:0000313" key="2">
    <source>
        <dbReference type="EMBL" id="MCU6790751.1"/>
    </source>
</evidence>
<dbReference type="Pfam" id="PF01739">
    <property type="entry name" value="CheR"/>
    <property type="match status" value="1"/>
</dbReference>
<gene>
    <name evidence="2" type="ORF">OB236_01305</name>
</gene>
<dbReference type="PROSITE" id="PS50123">
    <property type="entry name" value="CHER"/>
    <property type="match status" value="1"/>
</dbReference>
<dbReference type="PANTHER" id="PTHR24422">
    <property type="entry name" value="CHEMOTAXIS PROTEIN METHYLTRANSFERASE"/>
    <property type="match status" value="1"/>
</dbReference>
<sequence>MSDKISEKIEIDLLLDAIFLRHGYDFRNYARSSLMRRLHYIKQKNGLTYISDMIPKVLYDEAFTNQLLLDLSVTVTEMFRDPEFFAELRKQVIPLLMTYPFVKIWHAGCATGEEVYSMAILLEEEGFYDRVQIYATDINQESLQIAKEGIYSLENIRKFTSNYQKSGGKSSFSDYYHAKYQMGKINEDLKRNIVFSQHNLATDQAFGEMHLIVCRNVLIYFDKQLQNQVFRLFNSSLVSRGFLCIGSKESIEFSDIHSDFETLSCKWRIFRKQLPK</sequence>
<dbReference type="SMART" id="SM00138">
    <property type="entry name" value="MeTrc"/>
    <property type="match status" value="1"/>
</dbReference>
<dbReference type="InterPro" id="IPR022642">
    <property type="entry name" value="CheR_C"/>
</dbReference>
<evidence type="ECO:0000313" key="3">
    <source>
        <dbReference type="Proteomes" id="UP001652445"/>
    </source>
</evidence>
<dbReference type="SUPFAM" id="SSF53335">
    <property type="entry name" value="S-adenosyl-L-methionine-dependent methyltransferases"/>
    <property type="match status" value="1"/>
</dbReference>
<dbReference type="InterPro" id="IPR000780">
    <property type="entry name" value="CheR_MeTrfase"/>
</dbReference>
<accession>A0ABT2U9S4</accession>
<name>A0ABT2U9S4_9BACL</name>
<dbReference type="EMBL" id="JAOQIO010000006">
    <property type="protein sequence ID" value="MCU6790751.1"/>
    <property type="molecule type" value="Genomic_DNA"/>
</dbReference>
<dbReference type="PRINTS" id="PR00996">
    <property type="entry name" value="CHERMTFRASE"/>
</dbReference>
<dbReference type="Proteomes" id="UP001652445">
    <property type="component" value="Unassembled WGS sequence"/>
</dbReference>
<dbReference type="PANTHER" id="PTHR24422:SF8">
    <property type="entry name" value="CHEMOTAXIS PROTEIN"/>
    <property type="match status" value="1"/>
</dbReference>
<protein>
    <submittedName>
        <fullName evidence="2">Protein-glutamate O-methyltransferase CheR</fullName>
    </submittedName>
</protein>
<evidence type="ECO:0000259" key="1">
    <source>
        <dbReference type="PROSITE" id="PS50123"/>
    </source>
</evidence>
<dbReference type="InterPro" id="IPR050903">
    <property type="entry name" value="Bact_Chemotaxis_MeTrfase"/>
</dbReference>
<dbReference type="Gene3D" id="3.40.50.150">
    <property type="entry name" value="Vaccinia Virus protein VP39"/>
    <property type="match status" value="1"/>
</dbReference>
<proteinExistence type="predicted"/>
<keyword evidence="3" id="KW-1185">Reference proteome</keyword>
<organism evidence="2 3">
    <name type="scientific">Paenibacillus baimaensis</name>
    <dbReference type="NCBI Taxonomy" id="2982185"/>
    <lineage>
        <taxon>Bacteria</taxon>
        <taxon>Bacillati</taxon>
        <taxon>Bacillota</taxon>
        <taxon>Bacilli</taxon>
        <taxon>Bacillales</taxon>
        <taxon>Paenibacillaceae</taxon>
        <taxon>Paenibacillus</taxon>
    </lineage>
</organism>
<dbReference type="InterPro" id="IPR029063">
    <property type="entry name" value="SAM-dependent_MTases_sf"/>
</dbReference>
<comment type="caution">
    <text evidence="2">The sequence shown here is derived from an EMBL/GenBank/DDBJ whole genome shotgun (WGS) entry which is preliminary data.</text>
</comment>
<feature type="domain" description="CheR-type methyltransferase" evidence="1">
    <location>
        <begin position="10"/>
        <end position="273"/>
    </location>
</feature>
<reference evidence="2 3" key="1">
    <citation type="submission" date="2022-09" db="EMBL/GenBank/DDBJ databases">
        <authorList>
            <person name="Han X.L."/>
            <person name="Wang Q."/>
            <person name="Lu T."/>
        </authorList>
    </citation>
    <scope>NUCLEOTIDE SEQUENCE [LARGE SCALE GENOMIC DNA]</scope>
    <source>
        <strain evidence="2 3">WQ 127069</strain>
    </source>
</reference>